<dbReference type="InterPro" id="IPR000835">
    <property type="entry name" value="HTH_MarR-typ"/>
</dbReference>
<evidence type="ECO:0000256" key="1">
    <source>
        <dbReference type="ARBA" id="ARBA00023015"/>
    </source>
</evidence>
<reference evidence="5 6" key="1">
    <citation type="journal article" date="2014" name="Int. J. Syst. Evol. Microbiol.">
        <title>Listeria floridensis sp. nov., Listeria aquatica sp. nov., Listeria cornellensis sp. nov., Listeria riparia sp. nov. and Listeria grandensis sp. nov., from agricultural and natural environments.</title>
        <authorList>
            <person name="den Bakker H.C."/>
            <person name="Warchocki S."/>
            <person name="Wright E.M."/>
            <person name="Allred A.F."/>
            <person name="Ahlstrom C."/>
            <person name="Manuel C.S."/>
            <person name="Stasiewicz M.J."/>
            <person name="Burrell A."/>
            <person name="Roof S."/>
            <person name="Strawn L."/>
            <person name="Fortes E.D."/>
            <person name="Nightingale K.K."/>
            <person name="Kephart D."/>
            <person name="Wiedmann M."/>
        </authorList>
    </citation>
    <scope>NUCLEOTIDE SEQUENCE [LARGE SCALE GENOMIC DNA]</scope>
    <source>
        <strain evidence="5 6">FSL S10-1187</strain>
    </source>
</reference>
<dbReference type="PANTHER" id="PTHR42756:SF1">
    <property type="entry name" value="TRANSCRIPTIONAL REPRESSOR OF EMRAB OPERON"/>
    <property type="match status" value="1"/>
</dbReference>
<proteinExistence type="predicted"/>
<evidence type="ECO:0000313" key="5">
    <source>
        <dbReference type="EMBL" id="EUJ33612.1"/>
    </source>
</evidence>
<evidence type="ECO:0000259" key="4">
    <source>
        <dbReference type="PROSITE" id="PS50995"/>
    </source>
</evidence>
<keyword evidence="3" id="KW-0804">Transcription</keyword>
<dbReference type="PANTHER" id="PTHR42756">
    <property type="entry name" value="TRANSCRIPTIONAL REGULATOR, MARR"/>
    <property type="match status" value="1"/>
</dbReference>
<feature type="domain" description="HTH marR-type" evidence="4">
    <location>
        <begin position="2"/>
        <end position="136"/>
    </location>
</feature>
<dbReference type="PRINTS" id="PR00598">
    <property type="entry name" value="HTHMARR"/>
</dbReference>
<dbReference type="Proteomes" id="UP000019249">
    <property type="component" value="Unassembled WGS sequence"/>
</dbReference>
<dbReference type="Gene3D" id="1.10.10.10">
    <property type="entry name" value="Winged helix-like DNA-binding domain superfamily/Winged helix DNA-binding domain"/>
    <property type="match status" value="1"/>
</dbReference>
<dbReference type="InterPro" id="IPR036390">
    <property type="entry name" value="WH_DNA-bd_sf"/>
</dbReference>
<dbReference type="PROSITE" id="PS50995">
    <property type="entry name" value="HTH_MARR_2"/>
    <property type="match status" value="1"/>
</dbReference>
<dbReference type="InterPro" id="IPR036388">
    <property type="entry name" value="WH-like_DNA-bd_sf"/>
</dbReference>
<dbReference type="RefSeq" id="WP_241433476.1">
    <property type="nucleotide sequence ID" value="NZ_AODF01000001.1"/>
</dbReference>
<protein>
    <submittedName>
        <fullName evidence="5">MarR family transcriptional regulator</fullName>
    </submittedName>
</protein>
<keyword evidence="2" id="KW-0238">DNA-binding</keyword>
<keyword evidence="6" id="KW-1185">Reference proteome</keyword>
<evidence type="ECO:0000313" key="6">
    <source>
        <dbReference type="Proteomes" id="UP000019249"/>
    </source>
</evidence>
<evidence type="ECO:0000256" key="2">
    <source>
        <dbReference type="ARBA" id="ARBA00023125"/>
    </source>
</evidence>
<sequence>MEPSIEKLIRSVSIKFRRQMDAYVGQYQLNGQQARLLHALYYMDNKGMIQKELQPILGTRGASITSMIQGLEKRGLLYRKTGSRDAREKRLFLTVEGKRIVEDINLFLPKPDEEITEILSEAEQKQLFKLLKKLNDAIY</sequence>
<evidence type="ECO:0000256" key="3">
    <source>
        <dbReference type="ARBA" id="ARBA00023163"/>
    </source>
</evidence>
<organism evidence="5 6">
    <name type="scientific">Listeria floridensis FSL S10-1187</name>
    <dbReference type="NCBI Taxonomy" id="1265817"/>
    <lineage>
        <taxon>Bacteria</taxon>
        <taxon>Bacillati</taxon>
        <taxon>Bacillota</taxon>
        <taxon>Bacilli</taxon>
        <taxon>Bacillales</taxon>
        <taxon>Listeriaceae</taxon>
        <taxon>Listeria</taxon>
    </lineage>
</organism>
<keyword evidence="1" id="KW-0805">Transcription regulation</keyword>
<gene>
    <name evidence="5" type="ORF">MFLO_00120</name>
</gene>
<accession>A0ABP3B3D8</accession>
<dbReference type="Pfam" id="PF12802">
    <property type="entry name" value="MarR_2"/>
    <property type="match status" value="1"/>
</dbReference>
<comment type="caution">
    <text evidence="5">The sequence shown here is derived from an EMBL/GenBank/DDBJ whole genome shotgun (WGS) entry which is preliminary data.</text>
</comment>
<dbReference type="EMBL" id="AODF01000001">
    <property type="protein sequence ID" value="EUJ33612.1"/>
    <property type="molecule type" value="Genomic_DNA"/>
</dbReference>
<name>A0ABP3B3D8_9LIST</name>
<dbReference type="SUPFAM" id="SSF46785">
    <property type="entry name" value="Winged helix' DNA-binding domain"/>
    <property type="match status" value="1"/>
</dbReference>
<dbReference type="SMART" id="SM00347">
    <property type="entry name" value="HTH_MARR"/>
    <property type="match status" value="1"/>
</dbReference>